<evidence type="ECO:0000256" key="2">
    <source>
        <dbReference type="ARBA" id="ARBA00022692"/>
    </source>
</evidence>
<keyword evidence="3 5" id="KW-1133">Transmembrane helix</keyword>
<dbReference type="PROSITE" id="PS50850">
    <property type="entry name" value="MFS"/>
    <property type="match status" value="1"/>
</dbReference>
<feature type="transmembrane region" description="Helical" evidence="5">
    <location>
        <begin position="375"/>
        <end position="395"/>
    </location>
</feature>
<evidence type="ECO:0000256" key="5">
    <source>
        <dbReference type="SAM" id="Phobius"/>
    </source>
</evidence>
<dbReference type="PANTHER" id="PTHR42718">
    <property type="entry name" value="MAJOR FACILITATOR SUPERFAMILY MULTIDRUG TRANSPORTER MFSC"/>
    <property type="match status" value="1"/>
</dbReference>
<name>A0AAD1IKS9_9MYCO</name>
<dbReference type="GO" id="GO:0005886">
    <property type="term" value="C:plasma membrane"/>
    <property type="evidence" value="ECO:0007669"/>
    <property type="project" value="UniProtKB-SubCell"/>
</dbReference>
<feature type="transmembrane region" description="Helical" evidence="5">
    <location>
        <begin position="65"/>
        <end position="85"/>
    </location>
</feature>
<dbReference type="CDD" id="cd17321">
    <property type="entry name" value="MFS_MMR_MDR_like"/>
    <property type="match status" value="1"/>
</dbReference>
<keyword evidence="8" id="KW-1185">Reference proteome</keyword>
<comment type="subcellular location">
    <subcellularLocation>
        <location evidence="1">Cell membrane</location>
        <topology evidence="1">Multi-pass membrane protein</topology>
    </subcellularLocation>
</comment>
<dbReference type="Gene3D" id="1.20.1720.10">
    <property type="entry name" value="Multidrug resistance protein D"/>
    <property type="match status" value="1"/>
</dbReference>
<feature type="transmembrane region" description="Helical" evidence="5">
    <location>
        <begin position="25"/>
        <end position="45"/>
    </location>
</feature>
<keyword evidence="4 5" id="KW-0472">Membrane</keyword>
<sequence>MVDTLAQPEHLSGSSVAALSKGRRIWLLVVACMGVALVISSMIALNTALSDIAVATSATQTQLTWVVDGYTLVLACLLLPAGAIGDRYGRRGALLIGLVIFSLASVAPLMFDSPTQIIVARAVAGAGAAFVMPATLSLLTAAYPKSERNKAVGIWAAVAGSATVIGFLGSGLLLHYWSWQSIFWAFAIAGAAMIALTCTVPSSRESDAAPLDWWGAGLIGAAVAVFVFGVIEAPARGWTDPGVLTCISAGLVLAVVFAFVELRRRFPLLDVRLFGRPDFATGAVGVTLLFFANFGFFFVVIQYIQLVMGYTPLRTAFAIAPLAVPLLVFGVLTPWYLPRMGLRLTVFSGLLILSAGLLCMQLLEVGSTYWDLTWPLLVMSTGIGLCTAPTTSAIMGAVPDEKQGVASAVNDATREIGAALGIAVAGSIFAAQYADALTSRLSAFPPEVRGPAADSPAEALAIAEELGPQGAQLADLTASAFLQAMDSSLFAIAAVVAVAAVFVAIWAPGRNGRQLRVVRRLSRR</sequence>
<feature type="transmembrane region" description="Helical" evidence="5">
    <location>
        <begin position="182"/>
        <end position="201"/>
    </location>
</feature>
<dbReference type="PANTHER" id="PTHR42718:SF42">
    <property type="entry name" value="EXPORT PROTEIN"/>
    <property type="match status" value="1"/>
</dbReference>
<evidence type="ECO:0000256" key="4">
    <source>
        <dbReference type="ARBA" id="ARBA00023136"/>
    </source>
</evidence>
<evidence type="ECO:0000256" key="1">
    <source>
        <dbReference type="ARBA" id="ARBA00004651"/>
    </source>
</evidence>
<feature type="transmembrane region" description="Helical" evidence="5">
    <location>
        <begin position="283"/>
        <end position="304"/>
    </location>
</feature>
<dbReference type="Pfam" id="PF07690">
    <property type="entry name" value="MFS_1"/>
    <property type="match status" value="1"/>
</dbReference>
<feature type="transmembrane region" description="Helical" evidence="5">
    <location>
        <begin position="213"/>
        <end position="230"/>
    </location>
</feature>
<dbReference type="SUPFAM" id="SSF103473">
    <property type="entry name" value="MFS general substrate transporter"/>
    <property type="match status" value="1"/>
</dbReference>
<keyword evidence="2 5" id="KW-0812">Transmembrane</keyword>
<organism evidence="7 8">
    <name type="scientific">Mycolicibacterium litorale</name>
    <dbReference type="NCBI Taxonomy" id="758802"/>
    <lineage>
        <taxon>Bacteria</taxon>
        <taxon>Bacillati</taxon>
        <taxon>Actinomycetota</taxon>
        <taxon>Actinomycetes</taxon>
        <taxon>Mycobacteriales</taxon>
        <taxon>Mycobacteriaceae</taxon>
        <taxon>Mycolicibacterium</taxon>
    </lineage>
</organism>
<feature type="transmembrane region" description="Helical" evidence="5">
    <location>
        <begin position="117"/>
        <end position="139"/>
    </location>
</feature>
<accession>A0AAD1IKS9</accession>
<dbReference type="Proteomes" id="UP000466607">
    <property type="component" value="Chromosome"/>
</dbReference>
<dbReference type="EMBL" id="AP022586">
    <property type="protein sequence ID" value="BBY17545.1"/>
    <property type="molecule type" value="Genomic_DNA"/>
</dbReference>
<feature type="transmembrane region" description="Helical" evidence="5">
    <location>
        <begin position="416"/>
        <end position="434"/>
    </location>
</feature>
<reference evidence="7 8" key="1">
    <citation type="journal article" date="2019" name="Emerg. Microbes Infect.">
        <title>Comprehensive subspecies identification of 175 nontuberculous mycobacteria species based on 7547 genomic profiles.</title>
        <authorList>
            <person name="Matsumoto Y."/>
            <person name="Kinjo T."/>
            <person name="Motooka D."/>
            <person name="Nabeya D."/>
            <person name="Jung N."/>
            <person name="Uechi K."/>
            <person name="Horii T."/>
            <person name="Iida T."/>
            <person name="Fujita J."/>
            <person name="Nakamura S."/>
        </authorList>
    </citation>
    <scope>NUCLEOTIDE SEQUENCE [LARGE SCALE GENOMIC DNA]</scope>
    <source>
        <strain evidence="7 8">JCM 17423</strain>
    </source>
</reference>
<feature type="transmembrane region" description="Helical" evidence="5">
    <location>
        <begin position="316"/>
        <end position="337"/>
    </location>
</feature>
<proteinExistence type="predicted"/>
<feature type="transmembrane region" description="Helical" evidence="5">
    <location>
        <begin position="489"/>
        <end position="509"/>
    </location>
</feature>
<feature type="transmembrane region" description="Helical" evidence="5">
    <location>
        <begin position="344"/>
        <end position="363"/>
    </location>
</feature>
<feature type="transmembrane region" description="Helical" evidence="5">
    <location>
        <begin position="92"/>
        <end position="111"/>
    </location>
</feature>
<dbReference type="GO" id="GO:0022857">
    <property type="term" value="F:transmembrane transporter activity"/>
    <property type="evidence" value="ECO:0007669"/>
    <property type="project" value="InterPro"/>
</dbReference>
<dbReference type="AlphaFoldDB" id="A0AAD1IKS9"/>
<dbReference type="Gene3D" id="1.20.1250.20">
    <property type="entry name" value="MFS general substrate transporter like domains"/>
    <property type="match status" value="1"/>
</dbReference>
<feature type="transmembrane region" description="Helical" evidence="5">
    <location>
        <begin position="242"/>
        <end position="262"/>
    </location>
</feature>
<evidence type="ECO:0000313" key="7">
    <source>
        <dbReference type="EMBL" id="BBY17545.1"/>
    </source>
</evidence>
<feature type="transmembrane region" description="Helical" evidence="5">
    <location>
        <begin position="151"/>
        <end position="176"/>
    </location>
</feature>
<gene>
    <name evidence="7" type="ORF">MLIT_31370</name>
</gene>
<evidence type="ECO:0000256" key="3">
    <source>
        <dbReference type="ARBA" id="ARBA00022989"/>
    </source>
</evidence>
<evidence type="ECO:0000259" key="6">
    <source>
        <dbReference type="PROSITE" id="PS50850"/>
    </source>
</evidence>
<feature type="domain" description="Major facilitator superfamily (MFS) profile" evidence="6">
    <location>
        <begin position="27"/>
        <end position="511"/>
    </location>
</feature>
<evidence type="ECO:0000313" key="8">
    <source>
        <dbReference type="Proteomes" id="UP000466607"/>
    </source>
</evidence>
<dbReference type="RefSeq" id="WP_134054290.1">
    <property type="nucleotide sequence ID" value="NZ_AP022586.1"/>
</dbReference>
<protein>
    <submittedName>
        <fullName evidence="7">MFS transporter</fullName>
    </submittedName>
</protein>
<dbReference type="InterPro" id="IPR011701">
    <property type="entry name" value="MFS"/>
</dbReference>
<dbReference type="InterPro" id="IPR036259">
    <property type="entry name" value="MFS_trans_sf"/>
</dbReference>
<dbReference type="InterPro" id="IPR020846">
    <property type="entry name" value="MFS_dom"/>
</dbReference>